<sequence>MSQVKCIYSFDEEEQYLKIDFLSKDESKAWKAFVFDENWTEFVSPACSISNPMADVLVYAYENLGLRGRIAVLCGLDSTDKAASAVETSLFHLQALLYSSAILVLEGWGFFEDFGFKKAVMSNGNTLFFLASEDLGQESCRFL</sequence>
<comment type="caution">
    <text evidence="1">The sequence shown here is derived from an EMBL/GenBank/DDBJ whole genome shotgun (WGS) entry which is preliminary data.</text>
</comment>
<name>A0A740PVB4_SALTM</name>
<protein>
    <submittedName>
        <fullName evidence="1">Uncharacterized protein</fullName>
    </submittedName>
</protein>
<proteinExistence type="predicted"/>
<accession>A0A740PVB4</accession>
<dbReference type="AlphaFoldDB" id="A0A740PVB4"/>
<evidence type="ECO:0000313" key="1">
    <source>
        <dbReference type="EMBL" id="HAF0292602.1"/>
    </source>
</evidence>
<dbReference type="EMBL" id="DAATVL010000082">
    <property type="protein sequence ID" value="HAF0292602.1"/>
    <property type="molecule type" value="Genomic_DNA"/>
</dbReference>
<gene>
    <name evidence="1" type="ORF">G9C53_005008</name>
</gene>
<reference evidence="1" key="1">
    <citation type="journal article" date="2018" name="Genome Biol.">
        <title>SKESA: strategic k-mer extension for scrupulous assemblies.</title>
        <authorList>
            <person name="Souvorov A."/>
            <person name="Agarwala R."/>
            <person name="Lipman D.J."/>
        </authorList>
    </citation>
    <scope>NUCLEOTIDE SEQUENCE</scope>
    <source>
        <strain evidence="1">N26921</strain>
    </source>
</reference>
<organism evidence="1">
    <name type="scientific">Salmonella enterica subsp. enterica serovar Typhimurium var. 5-</name>
    <dbReference type="NCBI Taxonomy" id="1620419"/>
    <lineage>
        <taxon>Bacteria</taxon>
        <taxon>Pseudomonadati</taxon>
        <taxon>Pseudomonadota</taxon>
        <taxon>Gammaproteobacteria</taxon>
        <taxon>Enterobacterales</taxon>
        <taxon>Enterobacteriaceae</taxon>
        <taxon>Salmonella</taxon>
    </lineage>
</organism>
<reference evidence="1" key="2">
    <citation type="submission" date="2018-07" db="EMBL/GenBank/DDBJ databases">
        <authorList>
            <consortium name="NCBI Pathogen Detection Project"/>
        </authorList>
    </citation>
    <scope>NUCLEOTIDE SEQUENCE</scope>
    <source>
        <strain evidence="1">N26921</strain>
    </source>
</reference>